<feature type="transmembrane region" description="Helical" evidence="6">
    <location>
        <begin position="15"/>
        <end position="33"/>
    </location>
</feature>
<keyword evidence="4 6" id="KW-1133">Transmembrane helix</keyword>
<dbReference type="InterPro" id="IPR011743">
    <property type="entry name" value="Caa3_sub_IV"/>
</dbReference>
<keyword evidence="2" id="KW-1003">Cell membrane</keyword>
<evidence type="ECO:0000256" key="2">
    <source>
        <dbReference type="ARBA" id="ARBA00022475"/>
    </source>
</evidence>
<sequence length="123" mass="13985">MSEEHEHSHPDYWKIYKWLLVLFLISVAGPALFPGIKSIVLLTAFGIAVIKALMVVSEFMHLNTEKHLIWYLFLTCLILLLVFFAGVAPDVLNKSGNNWVADSAMAATHHDHHHKNESKKDDH</sequence>
<comment type="subcellular location">
    <subcellularLocation>
        <location evidence="1">Cell membrane</location>
        <topology evidence="1">Multi-pass membrane protein</topology>
    </subcellularLocation>
</comment>
<keyword evidence="5 6" id="KW-0472">Membrane</keyword>
<feature type="transmembrane region" description="Helical" evidence="6">
    <location>
        <begin position="68"/>
        <end position="88"/>
    </location>
</feature>
<feature type="transmembrane region" description="Helical" evidence="6">
    <location>
        <begin position="39"/>
        <end position="56"/>
    </location>
</feature>
<gene>
    <name evidence="7" type="ORF">METZ01_LOCUS412294</name>
</gene>
<feature type="non-terminal residue" evidence="7">
    <location>
        <position position="123"/>
    </location>
</feature>
<organism evidence="7">
    <name type="scientific">marine metagenome</name>
    <dbReference type="NCBI Taxonomy" id="408172"/>
    <lineage>
        <taxon>unclassified sequences</taxon>
        <taxon>metagenomes</taxon>
        <taxon>ecological metagenomes</taxon>
    </lineage>
</organism>
<accession>A0A382WLE9</accession>
<dbReference type="AlphaFoldDB" id="A0A382WLE9"/>
<dbReference type="Pfam" id="PF03626">
    <property type="entry name" value="COX4_pro"/>
    <property type="match status" value="1"/>
</dbReference>
<protein>
    <recommendedName>
        <fullName evidence="8">Caa(3)-type oxidase subunit IV</fullName>
    </recommendedName>
</protein>
<evidence type="ECO:0000256" key="1">
    <source>
        <dbReference type="ARBA" id="ARBA00004651"/>
    </source>
</evidence>
<name>A0A382WLE9_9ZZZZ</name>
<dbReference type="EMBL" id="UINC01160661">
    <property type="protein sequence ID" value="SVD59440.1"/>
    <property type="molecule type" value="Genomic_DNA"/>
</dbReference>
<reference evidence="7" key="1">
    <citation type="submission" date="2018-05" db="EMBL/GenBank/DDBJ databases">
        <authorList>
            <person name="Lanie J.A."/>
            <person name="Ng W.-L."/>
            <person name="Kazmierczak K.M."/>
            <person name="Andrzejewski T.M."/>
            <person name="Davidsen T.M."/>
            <person name="Wayne K.J."/>
            <person name="Tettelin H."/>
            <person name="Glass J.I."/>
            <person name="Rusch D."/>
            <person name="Podicherti R."/>
            <person name="Tsui H.-C.T."/>
            <person name="Winkler M.E."/>
        </authorList>
    </citation>
    <scope>NUCLEOTIDE SEQUENCE</scope>
</reference>
<proteinExistence type="predicted"/>
<dbReference type="InterPro" id="IPR005171">
    <property type="entry name" value="Cyt_c_oxidase_su4_prok"/>
</dbReference>
<evidence type="ECO:0000256" key="3">
    <source>
        <dbReference type="ARBA" id="ARBA00022692"/>
    </source>
</evidence>
<evidence type="ECO:0000256" key="5">
    <source>
        <dbReference type="ARBA" id="ARBA00023136"/>
    </source>
</evidence>
<keyword evidence="3 6" id="KW-0812">Transmembrane</keyword>
<evidence type="ECO:0000313" key="7">
    <source>
        <dbReference type="EMBL" id="SVD59440.1"/>
    </source>
</evidence>
<dbReference type="NCBIfam" id="TIGR02229">
    <property type="entry name" value="caa3_sub_IV"/>
    <property type="match status" value="1"/>
</dbReference>
<evidence type="ECO:0008006" key="8">
    <source>
        <dbReference type="Google" id="ProtNLM"/>
    </source>
</evidence>
<evidence type="ECO:0000256" key="6">
    <source>
        <dbReference type="SAM" id="Phobius"/>
    </source>
</evidence>
<dbReference type="GO" id="GO:0005886">
    <property type="term" value="C:plasma membrane"/>
    <property type="evidence" value="ECO:0007669"/>
    <property type="project" value="UniProtKB-SubCell"/>
</dbReference>
<evidence type="ECO:0000256" key="4">
    <source>
        <dbReference type="ARBA" id="ARBA00022989"/>
    </source>
</evidence>